<keyword evidence="2 4" id="KW-0238">DNA-binding</keyword>
<feature type="DNA-binding region" description="H-T-H motif" evidence="4">
    <location>
        <begin position="31"/>
        <end position="50"/>
    </location>
</feature>
<sequence length="181" mass="21612">MAGRPKDPTVNRKIFNTIETILNQQHYHDMTIDQIAEKSGVSKTTIYRRWPDKSFIIIDMFLEKTEMYKPEPVNLYQDLYAFLVHVMTIYKSNLGIAVMEVLINQYHKEAKKRFMEAYFNQKRSVLKEIIEYYAEVDDEDLFIDLIFAPIYFNLIIKPEELDESYIEKMLTLILNLYDTTK</sequence>
<dbReference type="Gene3D" id="1.10.357.10">
    <property type="entry name" value="Tetracycline Repressor, domain 2"/>
    <property type="match status" value="1"/>
</dbReference>
<proteinExistence type="predicted"/>
<name>A0ABT2QRR7_9STAP</name>
<accession>A0ABT2QRR7</accession>
<keyword evidence="1" id="KW-0805">Transcription regulation</keyword>
<dbReference type="InterPro" id="IPR001647">
    <property type="entry name" value="HTH_TetR"/>
</dbReference>
<dbReference type="PROSITE" id="PS50977">
    <property type="entry name" value="HTH_TETR_2"/>
    <property type="match status" value="1"/>
</dbReference>
<feature type="domain" description="HTH tetR-type" evidence="5">
    <location>
        <begin position="8"/>
        <end position="68"/>
    </location>
</feature>
<keyword evidence="3" id="KW-0804">Transcription</keyword>
<evidence type="ECO:0000256" key="2">
    <source>
        <dbReference type="ARBA" id="ARBA00023125"/>
    </source>
</evidence>
<gene>
    <name evidence="6" type="ORF">N9R04_08090</name>
</gene>
<evidence type="ECO:0000256" key="4">
    <source>
        <dbReference type="PROSITE-ProRule" id="PRU00335"/>
    </source>
</evidence>
<keyword evidence="7" id="KW-1185">Reference proteome</keyword>
<dbReference type="InterPro" id="IPR009057">
    <property type="entry name" value="Homeodomain-like_sf"/>
</dbReference>
<dbReference type="EMBL" id="JAOPKZ010000013">
    <property type="protein sequence ID" value="MCU5746668.1"/>
    <property type="molecule type" value="Genomic_DNA"/>
</dbReference>
<dbReference type="RefSeq" id="WP_262856321.1">
    <property type="nucleotide sequence ID" value="NZ_JAOPKZ010000013.1"/>
</dbReference>
<dbReference type="Proteomes" id="UP001209553">
    <property type="component" value="Unassembled WGS sequence"/>
</dbReference>
<protein>
    <submittedName>
        <fullName evidence="6">TetR/AcrR family transcriptional regulator</fullName>
    </submittedName>
</protein>
<dbReference type="Gene3D" id="1.10.10.60">
    <property type="entry name" value="Homeodomain-like"/>
    <property type="match status" value="1"/>
</dbReference>
<organism evidence="6 7">
    <name type="scientific">Staphylococcus marylandisciuri</name>
    <dbReference type="NCBI Taxonomy" id="2981529"/>
    <lineage>
        <taxon>Bacteria</taxon>
        <taxon>Bacillati</taxon>
        <taxon>Bacillota</taxon>
        <taxon>Bacilli</taxon>
        <taxon>Bacillales</taxon>
        <taxon>Staphylococcaceae</taxon>
        <taxon>Staphylococcus</taxon>
    </lineage>
</organism>
<comment type="caution">
    <text evidence="6">The sequence shown here is derived from an EMBL/GenBank/DDBJ whole genome shotgun (WGS) entry which is preliminary data.</text>
</comment>
<evidence type="ECO:0000256" key="3">
    <source>
        <dbReference type="ARBA" id="ARBA00023163"/>
    </source>
</evidence>
<dbReference type="SUPFAM" id="SSF48498">
    <property type="entry name" value="Tetracyclin repressor-like, C-terminal domain"/>
    <property type="match status" value="1"/>
</dbReference>
<evidence type="ECO:0000313" key="7">
    <source>
        <dbReference type="Proteomes" id="UP001209553"/>
    </source>
</evidence>
<evidence type="ECO:0000313" key="6">
    <source>
        <dbReference type="EMBL" id="MCU5746668.1"/>
    </source>
</evidence>
<dbReference type="Pfam" id="PF00440">
    <property type="entry name" value="TetR_N"/>
    <property type="match status" value="1"/>
</dbReference>
<evidence type="ECO:0000256" key="1">
    <source>
        <dbReference type="ARBA" id="ARBA00023015"/>
    </source>
</evidence>
<dbReference type="InterPro" id="IPR011075">
    <property type="entry name" value="TetR_C"/>
</dbReference>
<dbReference type="SUPFAM" id="SSF46689">
    <property type="entry name" value="Homeodomain-like"/>
    <property type="match status" value="1"/>
</dbReference>
<evidence type="ECO:0000259" key="5">
    <source>
        <dbReference type="PROSITE" id="PS50977"/>
    </source>
</evidence>
<reference evidence="6 7" key="1">
    <citation type="journal article" date="2023" name="Int. J. Syst. Evol. Microbiol.">
        <title>Streptococcus sciuri sp. nov., Staphylococcus marylandisciuri sp. nov. and Staphylococcus americanisciuri sp. nov., isolated from faeces of eastern grey squirrel (Sciurus carolinensis).</title>
        <authorList>
            <person name="Volokhov D.V."/>
            <person name="Zagorodnyaya T.A."/>
            <person name="Furtak V.A."/>
            <person name="Nattanmai G."/>
            <person name="Randall L."/>
            <person name="Jose S."/>
            <person name="Gao Y."/>
            <person name="Eisenberg T."/>
            <person name="Delmonte P."/>
            <person name="Blom J."/>
            <person name="Mitchell K.K."/>
        </authorList>
    </citation>
    <scope>NUCLEOTIDE SEQUENCE [LARGE SCALE GENOMIC DNA]</scope>
    <source>
        <strain evidence="6 7">SQ8-PEA</strain>
    </source>
</reference>
<dbReference type="Pfam" id="PF16859">
    <property type="entry name" value="TetR_C_11"/>
    <property type="match status" value="1"/>
</dbReference>
<dbReference type="InterPro" id="IPR036271">
    <property type="entry name" value="Tet_transcr_reg_TetR-rel_C_sf"/>
</dbReference>